<comment type="cofactor">
    <cofactor evidence="1">
        <name>[4Fe-4S] cluster</name>
        <dbReference type="ChEBI" id="CHEBI:49883"/>
    </cofactor>
</comment>
<keyword evidence="5" id="KW-0479">Metal-binding</keyword>
<evidence type="ECO:0000256" key="2">
    <source>
        <dbReference type="ARBA" id="ARBA00004496"/>
    </source>
</evidence>
<dbReference type="PANTHER" id="PTHR38839:SF4">
    <property type="entry name" value="TRANSCRIPTIONAL REGULATOR WHIB"/>
    <property type="match status" value="1"/>
</dbReference>
<evidence type="ECO:0000256" key="5">
    <source>
        <dbReference type="ARBA" id="ARBA00022723"/>
    </source>
</evidence>
<dbReference type="Gene3D" id="1.10.10.60">
    <property type="entry name" value="Homeodomain-like"/>
    <property type="match status" value="1"/>
</dbReference>
<keyword evidence="7" id="KW-0411">Iron-sulfur</keyword>
<evidence type="ECO:0000256" key="3">
    <source>
        <dbReference type="ARBA" id="ARBA00006597"/>
    </source>
</evidence>
<comment type="similarity">
    <text evidence="3">Belongs to the WhiB family.</text>
</comment>
<dbReference type="EMBL" id="CP094298">
    <property type="protein sequence ID" value="UNZ06258.1"/>
    <property type="molecule type" value="Genomic_DNA"/>
</dbReference>
<evidence type="ECO:0000256" key="4">
    <source>
        <dbReference type="ARBA" id="ARBA00022485"/>
    </source>
</evidence>
<feature type="domain" description="4Fe-4S Wbl-type" evidence="12">
    <location>
        <begin position="11"/>
        <end position="74"/>
    </location>
</feature>
<reference evidence="13 14" key="1">
    <citation type="submission" date="2022-03" db="EMBL/GenBank/DDBJ databases">
        <title>Complete genome of Streptomyces rimosus ssp. rimosus R7 (=ATCC 10970).</title>
        <authorList>
            <person name="Beganovic S."/>
            <person name="Ruckert C."/>
            <person name="Busche T."/>
            <person name="Kalinowski J."/>
            <person name="Wittmann C."/>
        </authorList>
    </citation>
    <scope>NUCLEOTIDE SEQUENCE [LARGE SCALE GENOMIC DNA]</scope>
    <source>
        <strain evidence="13 14">R7</strain>
    </source>
</reference>
<accession>A0ABY3Z7I9</accession>
<dbReference type="PANTHER" id="PTHR38839">
    <property type="entry name" value="TRANSCRIPTIONAL REGULATOR WHID-RELATED"/>
    <property type="match status" value="1"/>
</dbReference>
<keyword evidence="6" id="KW-0408">Iron</keyword>
<evidence type="ECO:0000313" key="13">
    <source>
        <dbReference type="EMBL" id="UNZ06258.1"/>
    </source>
</evidence>
<organism evidence="13 14">
    <name type="scientific">Streptomyces rimosus subsp. rimosus</name>
    <dbReference type="NCBI Taxonomy" id="132474"/>
    <lineage>
        <taxon>Bacteria</taxon>
        <taxon>Bacillati</taxon>
        <taxon>Actinomycetota</taxon>
        <taxon>Actinomycetes</taxon>
        <taxon>Kitasatosporales</taxon>
        <taxon>Streptomycetaceae</taxon>
        <taxon>Streptomyces</taxon>
    </lineage>
</organism>
<dbReference type="PROSITE" id="PS51674">
    <property type="entry name" value="4FE4S_WBL"/>
    <property type="match status" value="1"/>
</dbReference>
<evidence type="ECO:0000256" key="6">
    <source>
        <dbReference type="ARBA" id="ARBA00023004"/>
    </source>
</evidence>
<name>A0ABY3Z7I9_STRRM</name>
<protein>
    <submittedName>
        <fullName evidence="13">Transcriptional regulator WhiB</fullName>
    </submittedName>
</protein>
<evidence type="ECO:0000256" key="7">
    <source>
        <dbReference type="ARBA" id="ARBA00023014"/>
    </source>
</evidence>
<evidence type="ECO:0000256" key="9">
    <source>
        <dbReference type="ARBA" id="ARBA00023125"/>
    </source>
</evidence>
<keyword evidence="11" id="KW-0804">Transcription</keyword>
<evidence type="ECO:0000256" key="11">
    <source>
        <dbReference type="ARBA" id="ARBA00023163"/>
    </source>
</evidence>
<comment type="subcellular location">
    <subcellularLocation>
        <location evidence="2">Cytoplasm</location>
    </subcellularLocation>
</comment>
<keyword evidence="10" id="KW-1015">Disulfide bond</keyword>
<evidence type="ECO:0000256" key="10">
    <source>
        <dbReference type="ARBA" id="ARBA00023157"/>
    </source>
</evidence>
<dbReference type="InterPro" id="IPR003482">
    <property type="entry name" value="Whib"/>
</dbReference>
<keyword evidence="4" id="KW-0004">4Fe-4S</keyword>
<keyword evidence="14" id="KW-1185">Reference proteome</keyword>
<dbReference type="Proteomes" id="UP000829494">
    <property type="component" value="Chromosome"/>
</dbReference>
<keyword evidence="9" id="KW-0238">DNA-binding</keyword>
<evidence type="ECO:0000259" key="12">
    <source>
        <dbReference type="PROSITE" id="PS51674"/>
    </source>
</evidence>
<proteinExistence type="inferred from homology"/>
<dbReference type="GeneID" id="66854608"/>
<dbReference type="RefSeq" id="WP_003981178.1">
    <property type="nucleotide sequence ID" value="NZ_CP043497.1"/>
</dbReference>
<dbReference type="Pfam" id="PF02467">
    <property type="entry name" value="Whib"/>
    <property type="match status" value="1"/>
</dbReference>
<sequence>MSAFDWMDEALCAQTDPALFHPDRDGSYSTAAKVCGSCPVREQCAQHAERLEGGVSRALRHGLWAGHTPNARAKQAAAELAEDQETDVRDSLIRRLHQRGGMTIAQIGAEVGCTARTVHRVLTRRAAA</sequence>
<evidence type="ECO:0000256" key="8">
    <source>
        <dbReference type="ARBA" id="ARBA00023015"/>
    </source>
</evidence>
<evidence type="ECO:0000256" key="1">
    <source>
        <dbReference type="ARBA" id="ARBA00001966"/>
    </source>
</evidence>
<gene>
    <name evidence="13" type="primary">whiB6</name>
    <name evidence="13" type="ORF">SRIMR7_29330</name>
</gene>
<keyword evidence="8" id="KW-0805">Transcription regulation</keyword>
<dbReference type="InterPro" id="IPR034768">
    <property type="entry name" value="4FE4S_WBL"/>
</dbReference>
<evidence type="ECO:0000313" key="14">
    <source>
        <dbReference type="Proteomes" id="UP000829494"/>
    </source>
</evidence>